<protein>
    <submittedName>
        <fullName evidence="3">Uncharacterized protein</fullName>
    </submittedName>
</protein>
<evidence type="ECO:0000313" key="4">
    <source>
        <dbReference type="Proteomes" id="UP001164187"/>
    </source>
</evidence>
<dbReference type="Proteomes" id="UP001164187">
    <property type="component" value="Chromosome"/>
</dbReference>
<proteinExistence type="predicted"/>
<evidence type="ECO:0000313" key="3">
    <source>
        <dbReference type="EMBL" id="WAW15256.1"/>
    </source>
</evidence>
<dbReference type="EMBL" id="CP114052">
    <property type="protein sequence ID" value="WAW15256.1"/>
    <property type="molecule type" value="Genomic_DNA"/>
</dbReference>
<feature type="coiled-coil region" evidence="1">
    <location>
        <begin position="3"/>
        <end position="51"/>
    </location>
</feature>
<dbReference type="RefSeq" id="WP_269311330.1">
    <property type="nucleotide sequence ID" value="NZ_CP114052.1"/>
</dbReference>
<keyword evidence="4" id="KW-1185">Reference proteome</keyword>
<sequence>MANSDLREEITRLNEIIKDKNKIIELQDKHNHNLENKVIDLENQLEEIASDTLSPF</sequence>
<evidence type="ECO:0000256" key="1">
    <source>
        <dbReference type="SAM" id="Coils"/>
    </source>
</evidence>
<gene>
    <name evidence="3" type="ORF">O0R46_02055</name>
    <name evidence="2" type="ORF">O0R46_08520</name>
</gene>
<evidence type="ECO:0000313" key="2">
    <source>
        <dbReference type="EMBL" id="WAW14633.1"/>
    </source>
</evidence>
<accession>A0ABY7JRY7</accession>
<keyword evidence="1" id="KW-0175">Coiled coil</keyword>
<reference evidence="3" key="1">
    <citation type="submission" date="2022-12" db="EMBL/GenBank/DDBJ databases">
        <title>Peptostreptococcus.</title>
        <authorList>
            <person name="Lee S.H."/>
        </authorList>
    </citation>
    <scope>NUCLEOTIDE SEQUENCE</scope>
    <source>
        <strain evidence="3">CBA3647</strain>
    </source>
</reference>
<name>A0ABY7JRY7_9FIRM</name>
<organism evidence="3 4">
    <name type="scientific">Peptostreptococcus equinus</name>
    <dbReference type="NCBI Taxonomy" id="3003601"/>
    <lineage>
        <taxon>Bacteria</taxon>
        <taxon>Bacillati</taxon>
        <taxon>Bacillota</taxon>
        <taxon>Clostridia</taxon>
        <taxon>Peptostreptococcales</taxon>
        <taxon>Peptostreptococcaceae</taxon>
        <taxon>Peptostreptococcus</taxon>
    </lineage>
</organism>
<dbReference type="EMBL" id="CP114052">
    <property type="protein sequence ID" value="WAW14633.1"/>
    <property type="molecule type" value="Genomic_DNA"/>
</dbReference>